<comment type="cofactor">
    <cofactor evidence="1">
        <name>Mg(2+)</name>
        <dbReference type="ChEBI" id="CHEBI:18420"/>
    </cofactor>
</comment>
<dbReference type="GO" id="GO:0042147">
    <property type="term" value="P:retrograde transport, endosome to Golgi"/>
    <property type="evidence" value="ECO:0007669"/>
    <property type="project" value="TreeGrafter"/>
</dbReference>
<comment type="similarity">
    <text evidence="4">Belongs to the small GTPase superfamily. Rab family.</text>
</comment>
<comment type="subcellular location">
    <subcellularLocation>
        <location evidence="2">Cell membrane</location>
        <topology evidence="2">Lipid-anchor</topology>
        <orientation evidence="2">Cytoplasmic side</orientation>
    </subcellularLocation>
    <subcellularLocation>
        <location evidence="3">Cytoplasmic vesicle</location>
        <location evidence="3">Phagosome membrane</location>
        <topology evidence="3">Lipid-anchor</topology>
        <orientation evidence="3">Cytoplasmic side</orientation>
    </subcellularLocation>
    <subcellularLocation>
        <location evidence="18">Nucleus</location>
    </subcellularLocation>
</comment>
<dbReference type="PANTHER" id="PTHR47981:SF9">
    <property type="entry name" value="RAS-RELATED PROTEIN RAB-9A"/>
    <property type="match status" value="1"/>
</dbReference>
<dbReference type="NCBIfam" id="TIGR00231">
    <property type="entry name" value="small_GTP"/>
    <property type="match status" value="1"/>
</dbReference>
<keyword evidence="18" id="KW-0539">Nucleus</keyword>
<dbReference type="PROSITE" id="PS51419">
    <property type="entry name" value="RAB"/>
    <property type="match status" value="1"/>
</dbReference>
<dbReference type="GO" id="GO:0005525">
    <property type="term" value="F:GTP binding"/>
    <property type="evidence" value="ECO:0007669"/>
    <property type="project" value="UniProtKB-KW"/>
</dbReference>
<evidence type="ECO:0000256" key="3">
    <source>
        <dbReference type="ARBA" id="ARBA00004616"/>
    </source>
</evidence>
<dbReference type="PROSITE" id="PS51319">
    <property type="entry name" value="TFIIS_N"/>
    <property type="match status" value="1"/>
</dbReference>
<dbReference type="SMART" id="SM00176">
    <property type="entry name" value="RAN"/>
    <property type="match status" value="1"/>
</dbReference>
<dbReference type="CDD" id="cd04116">
    <property type="entry name" value="Rab9"/>
    <property type="match status" value="1"/>
</dbReference>
<dbReference type="InterPro" id="IPR001806">
    <property type="entry name" value="Small_GTPase"/>
</dbReference>
<dbReference type="Gene3D" id="1.10.472.30">
    <property type="entry name" value="Transcription elongation factor S-II, central domain"/>
    <property type="match status" value="1"/>
</dbReference>
<feature type="domain" description="TFIIS N-terminal" evidence="20">
    <location>
        <begin position="1"/>
        <end position="89"/>
    </location>
</feature>
<evidence type="ECO:0000256" key="18">
    <source>
        <dbReference type="PROSITE-ProRule" id="PRU00649"/>
    </source>
</evidence>
<evidence type="ECO:0000313" key="23">
    <source>
        <dbReference type="Proteomes" id="UP000198323"/>
    </source>
</evidence>
<dbReference type="GO" id="GO:0005829">
    <property type="term" value="C:cytosol"/>
    <property type="evidence" value="ECO:0007669"/>
    <property type="project" value="GOC"/>
</dbReference>
<keyword evidence="7" id="KW-1003">Cell membrane</keyword>
<keyword evidence="9" id="KW-0547">Nucleotide-binding</keyword>
<dbReference type="InterPro" id="IPR036575">
    <property type="entry name" value="TFIIS_cen_dom_sf"/>
</dbReference>
<sequence length="570" mass="64863">MATPRFKMAGQKNIIYRIHCIEKLLSENNFQDIEDHLKQLEDVSMTVEYLQGTEAAKVVYRIFKSCPSAGLKKKAKQLLSRWKALYKSNYLQSVQAKKSVSLCVREETEYLEIPGEQLLSEGPCQQEVLNAVPSEISVPPQTVKKVVSNNPEGSIGQLSPSEERHIDNEGSKPLVNEASSQQDHMRALRCKCTDLLYKALTESAKDKEETDKWLELSKEIEEHVFALYSKNDKKYKNCIRSKISNLKNPKSCNLKHNLFSGTLSPKAFAEMTVMEMASDELKQLRALYTESSIQEHQLPQVINGMQTNKIKCRRCEKFDCTVTMIARGTLFLPSWVRNTNPDEQMLTFVICNECGEQWSRKPGGFIPLTMAAKSSLLKVILLGDGGVGKSSLMNRYVTNKFDAQLFHTIGVEFLNKDLEVDGHFVTLQIWDTAGQERFRSLRTPFYRGSDCCLLTFSVDDSQSFQNLSNWKKEFIYYADVKEPESFPFVILGNKVDINERQVSTEEAQDWCRNNGNHPYFETSAKDAINVAAAFEEAVRRVLASEDRSDHFIQTDTVNLHRKPKPSSSCC</sequence>
<keyword evidence="11" id="KW-0653">Protein transport</keyword>
<keyword evidence="16" id="KW-0968">Cytoplasmic vesicle</keyword>
<evidence type="ECO:0000256" key="13">
    <source>
        <dbReference type="ARBA" id="ARBA00023136"/>
    </source>
</evidence>
<dbReference type="GO" id="GO:0032482">
    <property type="term" value="P:Rab protein signal transduction"/>
    <property type="evidence" value="ECO:0007669"/>
    <property type="project" value="InterPro"/>
</dbReference>
<evidence type="ECO:0000256" key="9">
    <source>
        <dbReference type="ARBA" id="ARBA00022741"/>
    </source>
</evidence>
<evidence type="ECO:0000256" key="14">
    <source>
        <dbReference type="ARBA" id="ARBA00023288"/>
    </source>
</evidence>
<evidence type="ECO:0000256" key="4">
    <source>
        <dbReference type="ARBA" id="ARBA00006270"/>
    </source>
</evidence>
<dbReference type="SMART" id="SM00174">
    <property type="entry name" value="RHO"/>
    <property type="match status" value="1"/>
</dbReference>
<dbReference type="Proteomes" id="UP000198323">
    <property type="component" value="Unassembled WGS sequence"/>
</dbReference>
<evidence type="ECO:0000259" key="20">
    <source>
        <dbReference type="PROSITE" id="PS51319"/>
    </source>
</evidence>
<evidence type="ECO:0000256" key="8">
    <source>
        <dbReference type="ARBA" id="ARBA00022553"/>
    </source>
</evidence>
<dbReference type="SMART" id="SM00173">
    <property type="entry name" value="RAS"/>
    <property type="match status" value="1"/>
</dbReference>
<feature type="domain" description="TFIIS central" evidence="21">
    <location>
        <begin position="188"/>
        <end position="304"/>
    </location>
</feature>
<dbReference type="GO" id="GO:0006351">
    <property type="term" value="P:DNA-templated transcription"/>
    <property type="evidence" value="ECO:0007669"/>
    <property type="project" value="InterPro"/>
</dbReference>
<dbReference type="SMART" id="SM00510">
    <property type="entry name" value="TFS2M"/>
    <property type="match status" value="1"/>
</dbReference>
<dbReference type="Gene3D" id="2.20.25.10">
    <property type="match status" value="1"/>
</dbReference>
<dbReference type="GO" id="GO:0005634">
    <property type="term" value="C:nucleus"/>
    <property type="evidence" value="ECO:0007669"/>
    <property type="project" value="UniProtKB-SubCell"/>
</dbReference>
<dbReference type="GO" id="GO:0005886">
    <property type="term" value="C:plasma membrane"/>
    <property type="evidence" value="ECO:0007669"/>
    <property type="project" value="UniProtKB-SubCell"/>
</dbReference>
<reference evidence="22 23" key="1">
    <citation type="submission" date="2016-07" db="EMBL/GenBank/DDBJ databases">
        <title>Disparate Historic Effective Population Sizes Predicted by Modern Levels of Genome Diversity for the Scaled Quail (Callipepla squamata) and the Northern Bobwhite (Colinus virginianus): Inferences from First and Second Generation Draft Genome Assemblies for Sympatric New World Quail.</title>
        <authorList>
            <person name="Oldeschulte D.L."/>
            <person name="Halley Y.A."/>
            <person name="Bhattarai E.K."/>
            <person name="Brashear W.A."/>
            <person name="Hill J."/>
            <person name="Metz R.P."/>
            <person name="Johnson C.D."/>
            <person name="Rollins D."/>
            <person name="Peterson M.J."/>
            <person name="Bickhart D.M."/>
            <person name="Decker J.E."/>
            <person name="Seabury C.M."/>
        </authorList>
    </citation>
    <scope>NUCLEOTIDE SEQUENCE [LARGE SCALE GENOMIC DNA]</scope>
    <source>
        <strain evidence="22 23">Texas</strain>
        <tissue evidence="22">Leg muscle</tissue>
    </source>
</reference>
<dbReference type="PROSITE" id="PS51321">
    <property type="entry name" value="TFIIS_CENTRAL"/>
    <property type="match status" value="1"/>
</dbReference>
<comment type="caution">
    <text evidence="22">The sequence shown here is derived from an EMBL/GenBank/DDBJ whole genome shotgun (WGS) entry which is preliminary data.</text>
</comment>
<dbReference type="InterPro" id="IPR035441">
    <property type="entry name" value="TFIIS/LEDGF_dom_sf"/>
</dbReference>
<evidence type="ECO:0000256" key="2">
    <source>
        <dbReference type="ARBA" id="ARBA00004342"/>
    </source>
</evidence>
<dbReference type="GO" id="GO:0015031">
    <property type="term" value="P:protein transport"/>
    <property type="evidence" value="ECO:0007669"/>
    <property type="project" value="UniProtKB-KW"/>
</dbReference>
<dbReference type="InterPro" id="IPR005225">
    <property type="entry name" value="Small_GTP-bd"/>
</dbReference>
<keyword evidence="13" id="KW-0472">Membrane</keyword>
<evidence type="ECO:0000256" key="7">
    <source>
        <dbReference type="ARBA" id="ARBA00022475"/>
    </source>
</evidence>
<dbReference type="GO" id="GO:0030670">
    <property type="term" value="C:phagocytic vesicle membrane"/>
    <property type="evidence" value="ECO:0007669"/>
    <property type="project" value="UniProtKB-SubCell"/>
</dbReference>
<name>A0A226NH73_CALSU</name>
<evidence type="ECO:0000256" key="12">
    <source>
        <dbReference type="ARBA" id="ARBA00023134"/>
    </source>
</evidence>
<evidence type="ECO:0000256" key="17">
    <source>
        <dbReference type="ARBA" id="ARBA00047660"/>
    </source>
</evidence>
<dbReference type="PRINTS" id="PR00449">
    <property type="entry name" value="RASTRNSFRMNG"/>
</dbReference>
<dbReference type="InterPro" id="IPR017923">
    <property type="entry name" value="TFIIS_N"/>
</dbReference>
<keyword evidence="12" id="KW-0342">GTP-binding</keyword>
<evidence type="ECO:0000313" key="22">
    <source>
        <dbReference type="EMBL" id="OXB66871.1"/>
    </source>
</evidence>
<feature type="compositionally biased region" description="Basic and acidic residues" evidence="19">
    <location>
        <begin position="161"/>
        <end position="170"/>
    </location>
</feature>
<dbReference type="Gene3D" id="3.40.50.300">
    <property type="entry name" value="P-loop containing nucleotide triphosphate hydrolases"/>
    <property type="match status" value="1"/>
</dbReference>
<dbReference type="OrthoDB" id="44867at2759"/>
<keyword evidence="14" id="KW-0449">Lipoprotein</keyword>
<dbReference type="GO" id="GO:0003925">
    <property type="term" value="F:G protein activity"/>
    <property type="evidence" value="ECO:0007669"/>
    <property type="project" value="UniProtKB-EC"/>
</dbReference>
<evidence type="ECO:0000256" key="11">
    <source>
        <dbReference type="ARBA" id="ARBA00022927"/>
    </source>
</evidence>
<comment type="catalytic activity">
    <reaction evidence="17">
        <text>GTP + H2O = GDP + phosphate + H(+)</text>
        <dbReference type="Rhea" id="RHEA:19669"/>
        <dbReference type="ChEBI" id="CHEBI:15377"/>
        <dbReference type="ChEBI" id="CHEBI:15378"/>
        <dbReference type="ChEBI" id="CHEBI:37565"/>
        <dbReference type="ChEBI" id="CHEBI:43474"/>
        <dbReference type="ChEBI" id="CHEBI:58189"/>
        <dbReference type="EC" id="3.6.5.2"/>
    </reaction>
    <physiologicalReaction direction="left-to-right" evidence="17">
        <dbReference type="Rhea" id="RHEA:19670"/>
    </physiologicalReaction>
</comment>
<dbReference type="InterPro" id="IPR041824">
    <property type="entry name" value="Rab9"/>
</dbReference>
<keyword evidence="15" id="KW-0636">Prenylation</keyword>
<evidence type="ECO:0000256" key="10">
    <source>
        <dbReference type="ARBA" id="ARBA00022801"/>
    </source>
</evidence>
<dbReference type="SMART" id="SM00175">
    <property type="entry name" value="RAB"/>
    <property type="match status" value="1"/>
</dbReference>
<dbReference type="STRING" id="9009.A0A226NH73"/>
<organism evidence="22 23">
    <name type="scientific">Callipepla squamata</name>
    <name type="common">Scaled quail</name>
    <dbReference type="NCBI Taxonomy" id="9009"/>
    <lineage>
        <taxon>Eukaryota</taxon>
        <taxon>Metazoa</taxon>
        <taxon>Chordata</taxon>
        <taxon>Craniata</taxon>
        <taxon>Vertebrata</taxon>
        <taxon>Euteleostomi</taxon>
        <taxon>Archelosauria</taxon>
        <taxon>Archosauria</taxon>
        <taxon>Dinosauria</taxon>
        <taxon>Saurischia</taxon>
        <taxon>Theropoda</taxon>
        <taxon>Coelurosauria</taxon>
        <taxon>Aves</taxon>
        <taxon>Neognathae</taxon>
        <taxon>Galloanserae</taxon>
        <taxon>Galliformes</taxon>
        <taxon>Odontophoridae</taxon>
        <taxon>Callipepla</taxon>
    </lineage>
</organism>
<proteinExistence type="inferred from homology"/>
<dbReference type="SUPFAM" id="SSF52540">
    <property type="entry name" value="P-loop containing nucleoside triphosphate hydrolases"/>
    <property type="match status" value="1"/>
</dbReference>
<dbReference type="EMBL" id="MCFN01000051">
    <property type="protein sequence ID" value="OXB66871.1"/>
    <property type="molecule type" value="Genomic_DNA"/>
</dbReference>
<evidence type="ECO:0000256" key="19">
    <source>
        <dbReference type="SAM" id="MobiDB-lite"/>
    </source>
</evidence>
<dbReference type="PROSITE" id="PS51421">
    <property type="entry name" value="RAS"/>
    <property type="match status" value="1"/>
</dbReference>
<dbReference type="AlphaFoldDB" id="A0A226NH73"/>
<evidence type="ECO:0000256" key="16">
    <source>
        <dbReference type="ARBA" id="ARBA00023329"/>
    </source>
</evidence>
<dbReference type="SUPFAM" id="SSF46942">
    <property type="entry name" value="Elongation factor TFIIS domain 2"/>
    <property type="match status" value="1"/>
</dbReference>
<dbReference type="Gene3D" id="1.20.930.10">
    <property type="entry name" value="Conserved domain common to transcription factors TFIIS, elongin A, CRSP70"/>
    <property type="match status" value="1"/>
</dbReference>
<dbReference type="GO" id="GO:0005764">
    <property type="term" value="C:lysosome"/>
    <property type="evidence" value="ECO:0007669"/>
    <property type="project" value="TreeGrafter"/>
</dbReference>
<feature type="compositionally biased region" description="Polar residues" evidence="19">
    <location>
        <begin position="147"/>
        <end position="160"/>
    </location>
</feature>
<keyword evidence="23" id="KW-1185">Reference proteome</keyword>
<dbReference type="InterPro" id="IPR027417">
    <property type="entry name" value="P-loop_NTPase"/>
</dbReference>
<keyword evidence="8" id="KW-0597">Phosphoprotein</keyword>
<accession>A0A226NH73</accession>
<dbReference type="GO" id="GO:0005770">
    <property type="term" value="C:late endosome"/>
    <property type="evidence" value="ECO:0007669"/>
    <property type="project" value="TreeGrafter"/>
</dbReference>
<dbReference type="PROSITE" id="PS51420">
    <property type="entry name" value="RHO"/>
    <property type="match status" value="1"/>
</dbReference>
<gene>
    <name evidence="22" type="ORF">ASZ78_007331</name>
</gene>
<dbReference type="EC" id="3.6.5.2" evidence="5"/>
<evidence type="ECO:0000259" key="21">
    <source>
        <dbReference type="PROSITE" id="PS51321"/>
    </source>
</evidence>
<keyword evidence="6" id="KW-0813">Transport</keyword>
<dbReference type="Pfam" id="PF07500">
    <property type="entry name" value="TFIIS_M"/>
    <property type="match status" value="1"/>
</dbReference>
<feature type="region of interest" description="Disordered" evidence="19">
    <location>
        <begin position="147"/>
        <end position="181"/>
    </location>
</feature>
<dbReference type="Pfam" id="PF00071">
    <property type="entry name" value="Ras"/>
    <property type="match status" value="1"/>
</dbReference>
<dbReference type="SUPFAM" id="SSF57783">
    <property type="entry name" value="Zinc beta-ribbon"/>
    <property type="match status" value="1"/>
</dbReference>
<dbReference type="Pfam" id="PF08711">
    <property type="entry name" value="Med26"/>
    <property type="match status" value="1"/>
</dbReference>
<evidence type="ECO:0000256" key="6">
    <source>
        <dbReference type="ARBA" id="ARBA00022448"/>
    </source>
</evidence>
<dbReference type="FunFam" id="3.40.50.300:FF:000360">
    <property type="entry name" value="RAB9B, member RAS oncogene family"/>
    <property type="match status" value="1"/>
</dbReference>
<dbReference type="PANTHER" id="PTHR47981">
    <property type="entry name" value="RAB FAMILY"/>
    <property type="match status" value="1"/>
</dbReference>
<protein>
    <recommendedName>
        <fullName evidence="5">small monomeric GTPase</fullName>
        <ecNumber evidence="5">3.6.5.2</ecNumber>
    </recommendedName>
</protein>
<keyword evidence="10" id="KW-0378">Hydrolase</keyword>
<evidence type="ECO:0000256" key="1">
    <source>
        <dbReference type="ARBA" id="ARBA00001946"/>
    </source>
</evidence>
<evidence type="ECO:0000256" key="5">
    <source>
        <dbReference type="ARBA" id="ARBA00011984"/>
    </source>
</evidence>
<dbReference type="SUPFAM" id="SSF47676">
    <property type="entry name" value="Conserved domain common to transcription factors TFIIS, elongin A, CRSP70"/>
    <property type="match status" value="1"/>
</dbReference>
<evidence type="ECO:0000256" key="15">
    <source>
        <dbReference type="ARBA" id="ARBA00023289"/>
    </source>
</evidence>
<dbReference type="InterPro" id="IPR003618">
    <property type="entry name" value="TFIIS_cen_dom"/>
</dbReference>